<sequence length="605" mass="62983">MAIALALVDAEADEGAQRSSSVVPESVTQGTMRTSSEAGEADGSRDPSGGGDAPADGDAPGDGRDDGDQSDGDEAGSLPVSPPAYKAMRITLWRAGQLRYAFRHILCTPEFIPAYAITLEEMEAAGFANNTQTQYWDPTRTRWAPDDYQRFDDPIPLPDAAQYVLIRARDTHGDVLDSFGTEVRWLESQTPLEGLPFTVVGVNGSAEPLPEPTQDADGATVAEPLRDPTQDTDGTTVATQSPPPSLPATQSPPPSLPATAGSTSADAAQATSPPPSYSSVVGARGRDHAPMVDLEALRARRLERHDTVFYGADQLESGPWGFVVPGVFRPTRSPPIERVWADRNAAGGRVQPMGRGEGSSTGAPQGRGVKRPGEDDHGEGSSTGPQSKRRALDAAPATDLGRRERDAPDRATGIGLRTLLDRKTNAAHAYARSPAALSSAAPTSAAPWSRVPTPAAAPSADFSARAFGAATSSATTSSVPAYGRPSTPVLGAPTSSATTSSAPSAVFGTRASSTITSSVPASGRPSVPAYGRPSTPAFGAPTSSATTSSSTAGASSSATSTAVPCTNSHSDSDNDDDLHSEWVWIRGKFVRVWDLTKPTKRRRTD</sequence>
<accession>A0ACB8R6N6</accession>
<evidence type="ECO:0000313" key="1">
    <source>
        <dbReference type="EMBL" id="KAI0039291.1"/>
    </source>
</evidence>
<gene>
    <name evidence="1" type="ORF">FA95DRAFT_1612694</name>
</gene>
<reference evidence="1" key="2">
    <citation type="journal article" date="2022" name="New Phytol.">
        <title>Evolutionary transition to the ectomycorrhizal habit in the genomes of a hyperdiverse lineage of mushroom-forming fungi.</title>
        <authorList>
            <person name="Looney B."/>
            <person name="Miyauchi S."/>
            <person name="Morin E."/>
            <person name="Drula E."/>
            <person name="Courty P.E."/>
            <person name="Kohler A."/>
            <person name="Kuo A."/>
            <person name="LaButti K."/>
            <person name="Pangilinan J."/>
            <person name="Lipzen A."/>
            <person name="Riley R."/>
            <person name="Andreopoulos W."/>
            <person name="He G."/>
            <person name="Johnson J."/>
            <person name="Nolan M."/>
            <person name="Tritt A."/>
            <person name="Barry K.W."/>
            <person name="Grigoriev I.V."/>
            <person name="Nagy L.G."/>
            <person name="Hibbett D."/>
            <person name="Henrissat B."/>
            <person name="Matheny P.B."/>
            <person name="Labbe J."/>
            <person name="Martin F.M."/>
        </authorList>
    </citation>
    <scope>NUCLEOTIDE SEQUENCE</scope>
    <source>
        <strain evidence="1">FP105234-sp</strain>
    </source>
</reference>
<reference evidence="1" key="1">
    <citation type="submission" date="2021-02" db="EMBL/GenBank/DDBJ databases">
        <authorList>
            <consortium name="DOE Joint Genome Institute"/>
            <person name="Ahrendt S."/>
            <person name="Looney B.P."/>
            <person name="Miyauchi S."/>
            <person name="Morin E."/>
            <person name="Drula E."/>
            <person name="Courty P.E."/>
            <person name="Chicoki N."/>
            <person name="Fauchery L."/>
            <person name="Kohler A."/>
            <person name="Kuo A."/>
            <person name="Labutti K."/>
            <person name="Pangilinan J."/>
            <person name="Lipzen A."/>
            <person name="Riley R."/>
            <person name="Andreopoulos W."/>
            <person name="He G."/>
            <person name="Johnson J."/>
            <person name="Barry K.W."/>
            <person name="Grigoriev I.V."/>
            <person name="Nagy L."/>
            <person name="Hibbett D."/>
            <person name="Henrissat B."/>
            <person name="Matheny P.B."/>
            <person name="Labbe J."/>
            <person name="Martin F."/>
        </authorList>
    </citation>
    <scope>NUCLEOTIDE SEQUENCE</scope>
    <source>
        <strain evidence="1">FP105234-sp</strain>
    </source>
</reference>
<keyword evidence="2" id="KW-1185">Reference proteome</keyword>
<dbReference type="Proteomes" id="UP000814033">
    <property type="component" value="Unassembled WGS sequence"/>
</dbReference>
<dbReference type="EMBL" id="MU276326">
    <property type="protein sequence ID" value="KAI0039291.1"/>
    <property type="molecule type" value="Genomic_DNA"/>
</dbReference>
<evidence type="ECO:0000313" key="2">
    <source>
        <dbReference type="Proteomes" id="UP000814033"/>
    </source>
</evidence>
<comment type="caution">
    <text evidence="1">The sequence shown here is derived from an EMBL/GenBank/DDBJ whole genome shotgun (WGS) entry which is preliminary data.</text>
</comment>
<organism evidence="1 2">
    <name type="scientific">Auriscalpium vulgare</name>
    <dbReference type="NCBI Taxonomy" id="40419"/>
    <lineage>
        <taxon>Eukaryota</taxon>
        <taxon>Fungi</taxon>
        <taxon>Dikarya</taxon>
        <taxon>Basidiomycota</taxon>
        <taxon>Agaricomycotina</taxon>
        <taxon>Agaricomycetes</taxon>
        <taxon>Russulales</taxon>
        <taxon>Auriscalpiaceae</taxon>
        <taxon>Auriscalpium</taxon>
    </lineage>
</organism>
<name>A0ACB8R6N6_9AGAM</name>
<protein>
    <submittedName>
        <fullName evidence="1">Uncharacterized protein</fullName>
    </submittedName>
</protein>
<proteinExistence type="predicted"/>